<keyword evidence="2" id="KW-0560">Oxidoreductase</keyword>
<dbReference type="InterPro" id="IPR044861">
    <property type="entry name" value="IPNS-like_FE2OG_OXY"/>
</dbReference>
<sequence length="391" mass="44287">MAPPATTTTTTTVTEAPAFNSQDFQRYKKYGKFGVRETQPVGSIVGDFDSIPVIDVSGIYSDELSDRKAVAEKIRDACMRVGFFYVEGHGIPQDIVDGVFDVGKRFFALDFDDKMECFINNTPHYRGYTPLYGAGKANAEGLGNANEAFDWGHDSKLNDDPNETFIDPHMRGENVWPTKLPELEERLSDYYRRLRAFCRTLTRNLALSLGLKEDWFDPLLTHPGCSAVVAHYPPQPKDKIHFGIDPHTDSEFCTVLATDEVRALEVLNKDGIWVSAPPRKGCFIVNIGDQLQSYTNGLYVSTFHRVLNYSGEERYSIPFFMSTNFETVIRPIGKFVPPGSQVEYDDITAGEMYKNAMINFHQIAKKHPVFSKYLKEGVHDEEYENQAHFHS</sequence>
<keyword evidence="5" id="KW-1185">Reference proteome</keyword>
<evidence type="ECO:0000256" key="2">
    <source>
        <dbReference type="RuleBase" id="RU003682"/>
    </source>
</evidence>
<feature type="domain" description="Fe2OG dioxygenase" evidence="3">
    <location>
        <begin position="221"/>
        <end position="323"/>
    </location>
</feature>
<evidence type="ECO:0000313" key="5">
    <source>
        <dbReference type="Proteomes" id="UP000596276"/>
    </source>
</evidence>
<dbReference type="InterPro" id="IPR027443">
    <property type="entry name" value="IPNS-like_sf"/>
</dbReference>
<dbReference type="Gene3D" id="2.60.120.330">
    <property type="entry name" value="B-lactam Antibiotic, Isopenicillin N Synthase, Chain"/>
    <property type="match status" value="1"/>
</dbReference>
<comment type="similarity">
    <text evidence="1 2">Belongs to the iron/ascorbate-dependent oxidoreductase family.</text>
</comment>
<name>A0A7U2QSS9_ASPFN</name>
<evidence type="ECO:0000259" key="3">
    <source>
        <dbReference type="PROSITE" id="PS51471"/>
    </source>
</evidence>
<evidence type="ECO:0000256" key="1">
    <source>
        <dbReference type="ARBA" id="ARBA00008056"/>
    </source>
</evidence>
<dbReference type="InterPro" id="IPR005123">
    <property type="entry name" value="Oxoglu/Fe-dep_dioxygenase_dom"/>
</dbReference>
<keyword evidence="2" id="KW-0408">Iron</keyword>
<dbReference type="Proteomes" id="UP000596276">
    <property type="component" value="Chromosome 5"/>
</dbReference>
<proteinExistence type="inferred from homology"/>
<dbReference type="PROSITE" id="PS51471">
    <property type="entry name" value="FE2OG_OXY"/>
    <property type="match status" value="1"/>
</dbReference>
<dbReference type="InterPro" id="IPR050231">
    <property type="entry name" value="Iron_ascorbate_oxido_reductase"/>
</dbReference>
<dbReference type="GO" id="GO:0044283">
    <property type="term" value="P:small molecule biosynthetic process"/>
    <property type="evidence" value="ECO:0007669"/>
    <property type="project" value="UniProtKB-ARBA"/>
</dbReference>
<dbReference type="Pfam" id="PF14226">
    <property type="entry name" value="DIOX_N"/>
    <property type="match status" value="1"/>
</dbReference>
<gene>
    <name evidence="4" type="ORF">F9C07_2284280</name>
</gene>
<keyword evidence="2" id="KW-0479">Metal-binding</keyword>
<dbReference type="GO" id="GO:0016491">
    <property type="term" value="F:oxidoreductase activity"/>
    <property type="evidence" value="ECO:0007669"/>
    <property type="project" value="UniProtKB-KW"/>
</dbReference>
<protein>
    <submittedName>
        <fullName evidence="4">1-aminocyclopropane-1-carboxylate oxidase</fullName>
    </submittedName>
</protein>
<dbReference type="SUPFAM" id="SSF51197">
    <property type="entry name" value="Clavaminate synthase-like"/>
    <property type="match status" value="1"/>
</dbReference>
<dbReference type="InterPro" id="IPR026992">
    <property type="entry name" value="DIOX_N"/>
</dbReference>
<evidence type="ECO:0000313" key="4">
    <source>
        <dbReference type="EMBL" id="QRD83488.1"/>
    </source>
</evidence>
<reference evidence="5" key="1">
    <citation type="journal article" date="2021" name="G3 (Bethesda)">
        <title>Chromosome assembled and annotated genome sequence of Aspergillus flavus NRRL 3357.</title>
        <authorList>
            <person name="Skerker J.M."/>
            <person name="Pianalto K.M."/>
            <person name="Mondo S.J."/>
            <person name="Yang K."/>
            <person name="Arkin A.P."/>
            <person name="Keller N.P."/>
            <person name="Grigoriev I.V."/>
            <person name="Louise Glass N.L."/>
        </authorList>
    </citation>
    <scope>NUCLEOTIDE SEQUENCE [LARGE SCALE GENOMIC DNA]</scope>
    <source>
        <strain evidence="5">ATCC 200026 / FGSC A1120 / IAM 13836 / NRRL 3357 / JCM 12722 / SRRC 167</strain>
    </source>
</reference>
<dbReference type="PANTHER" id="PTHR47990">
    <property type="entry name" value="2-OXOGLUTARATE (2OG) AND FE(II)-DEPENDENT OXYGENASE SUPERFAMILY PROTEIN-RELATED"/>
    <property type="match status" value="1"/>
</dbReference>
<dbReference type="EMBL" id="CP044621">
    <property type="protein sequence ID" value="QRD83488.1"/>
    <property type="molecule type" value="Genomic_DNA"/>
</dbReference>
<dbReference type="Pfam" id="PF03171">
    <property type="entry name" value="2OG-FeII_Oxy"/>
    <property type="match status" value="1"/>
</dbReference>
<dbReference type="AlphaFoldDB" id="A0A7U2QSS9"/>
<accession>A0A7U2QSS9</accession>
<dbReference type="GO" id="GO:0046872">
    <property type="term" value="F:metal ion binding"/>
    <property type="evidence" value="ECO:0007669"/>
    <property type="project" value="UniProtKB-KW"/>
</dbReference>
<dbReference type="PRINTS" id="PR00682">
    <property type="entry name" value="IPNSYNTHASE"/>
</dbReference>
<organism evidence="4 5">
    <name type="scientific">Aspergillus flavus (strain ATCC 200026 / FGSC A1120 / IAM 13836 / NRRL 3357 / JCM 12722 / SRRC 167)</name>
    <dbReference type="NCBI Taxonomy" id="332952"/>
    <lineage>
        <taxon>Eukaryota</taxon>
        <taxon>Fungi</taxon>
        <taxon>Dikarya</taxon>
        <taxon>Ascomycota</taxon>
        <taxon>Pezizomycotina</taxon>
        <taxon>Eurotiomycetes</taxon>
        <taxon>Eurotiomycetidae</taxon>
        <taxon>Eurotiales</taxon>
        <taxon>Aspergillaceae</taxon>
        <taxon>Aspergillus</taxon>
        <taxon>Aspergillus subgen. Circumdati</taxon>
    </lineage>
</organism>